<dbReference type="PANTHER" id="PTHR11473">
    <property type="entry name" value="AROMATIC AMINO ACID HYDROXYLASE"/>
    <property type="match status" value="1"/>
</dbReference>
<keyword evidence="10 15" id="KW-0503">Monooxygenase</keyword>
<evidence type="ECO:0000256" key="9">
    <source>
        <dbReference type="ARBA" id="ARBA00023004"/>
    </source>
</evidence>
<keyword evidence="9 13" id="KW-0408">Iron</keyword>
<protein>
    <recommendedName>
        <fullName evidence="6">Phenylalanine-4-hydroxylase</fullName>
        <ecNumber evidence="5">1.14.16.1</ecNumber>
    </recommendedName>
    <alternativeName>
        <fullName evidence="12">Phe-4-monooxygenase</fullName>
    </alternativeName>
</protein>
<dbReference type="PRINTS" id="PR00372">
    <property type="entry name" value="FYWHYDRXLASE"/>
</dbReference>
<dbReference type="AlphaFoldDB" id="A0A2D2CZH2"/>
<evidence type="ECO:0000256" key="1">
    <source>
        <dbReference type="ARBA" id="ARBA00001060"/>
    </source>
</evidence>
<evidence type="ECO:0000256" key="5">
    <source>
        <dbReference type="ARBA" id="ARBA00011995"/>
    </source>
</evidence>
<dbReference type="GO" id="GO:0004505">
    <property type="term" value="F:phenylalanine 4-monooxygenase activity"/>
    <property type="evidence" value="ECO:0007669"/>
    <property type="project" value="UniProtKB-EC"/>
</dbReference>
<feature type="binding site" evidence="13">
    <location>
        <position position="135"/>
    </location>
    <ligand>
        <name>Fe cation</name>
        <dbReference type="ChEBI" id="CHEBI:24875"/>
    </ligand>
</feature>
<dbReference type="KEGG" id="mtw:CQW49_09165"/>
<dbReference type="RefSeq" id="WP_004448142.1">
    <property type="nucleotide sequence ID" value="NZ_ADVE02000001.1"/>
</dbReference>
<comment type="catalytic activity">
    <reaction evidence="1">
        <text>(6R)-L-erythro-5,6,7,8-tetrahydrobiopterin + L-phenylalanine + O2 = (4aS,6R)-4a-hydroxy-L-erythro-5,6,7,8-tetrahydrobiopterin + L-tyrosine</text>
        <dbReference type="Rhea" id="RHEA:20273"/>
        <dbReference type="ChEBI" id="CHEBI:15379"/>
        <dbReference type="ChEBI" id="CHEBI:15642"/>
        <dbReference type="ChEBI" id="CHEBI:58095"/>
        <dbReference type="ChEBI" id="CHEBI:58315"/>
        <dbReference type="ChEBI" id="CHEBI:59560"/>
        <dbReference type="EC" id="1.14.16.1"/>
    </reaction>
</comment>
<dbReference type="Proteomes" id="UP000230709">
    <property type="component" value="Chromosome"/>
</dbReference>
<dbReference type="PANTHER" id="PTHR11473:SF24">
    <property type="entry name" value="PHENYLALANINE-4-HYDROXYLASE"/>
    <property type="match status" value="1"/>
</dbReference>
<organism evidence="15 16">
    <name type="scientific">Methylosinus trichosporium (strain ATCC 35070 / NCIMB 11131 / UNIQEM 75 / OB3b)</name>
    <dbReference type="NCBI Taxonomy" id="595536"/>
    <lineage>
        <taxon>Bacteria</taxon>
        <taxon>Pseudomonadati</taxon>
        <taxon>Pseudomonadota</taxon>
        <taxon>Alphaproteobacteria</taxon>
        <taxon>Hyphomicrobiales</taxon>
        <taxon>Methylocystaceae</taxon>
        <taxon>Methylosinus</taxon>
    </lineage>
</organism>
<dbReference type="InterPro" id="IPR036951">
    <property type="entry name" value="ArAA_hydroxylase_sf"/>
</dbReference>
<dbReference type="Pfam" id="PF00351">
    <property type="entry name" value="Biopterin_H"/>
    <property type="match status" value="1"/>
</dbReference>
<dbReference type="NCBIfam" id="NF008877">
    <property type="entry name" value="PRK11913.1-2"/>
    <property type="match status" value="1"/>
</dbReference>
<keyword evidence="16" id="KW-1185">Reference proteome</keyword>
<dbReference type="EC" id="1.14.16.1" evidence="5"/>
<comment type="pathway">
    <text evidence="3">Amino-acid degradation; L-phenylalanine degradation; acetoacetate and fumarate from L-phenylalanine: step 1/6.</text>
</comment>
<dbReference type="GO" id="GO:0006559">
    <property type="term" value="P:L-phenylalanine catabolic process"/>
    <property type="evidence" value="ECO:0007669"/>
    <property type="project" value="UniProtKB-UniPathway"/>
</dbReference>
<evidence type="ECO:0000256" key="11">
    <source>
        <dbReference type="ARBA" id="ARBA00023232"/>
    </source>
</evidence>
<dbReference type="InterPro" id="IPR036329">
    <property type="entry name" value="Aro-AA_hydroxylase_C_sf"/>
</dbReference>
<keyword evidence="11" id="KW-0585">Phenylalanine catabolism</keyword>
<dbReference type="InterPro" id="IPR018301">
    <property type="entry name" value="ArAA_hydroxylase_Fe/CU_BS"/>
</dbReference>
<dbReference type="GO" id="GO:0005506">
    <property type="term" value="F:iron ion binding"/>
    <property type="evidence" value="ECO:0007669"/>
    <property type="project" value="InterPro"/>
</dbReference>
<evidence type="ECO:0000256" key="13">
    <source>
        <dbReference type="PIRSR" id="PIRSR601273-2"/>
    </source>
</evidence>
<evidence type="ECO:0000256" key="8">
    <source>
        <dbReference type="ARBA" id="ARBA00023002"/>
    </source>
</evidence>
<feature type="binding site" evidence="13">
    <location>
        <position position="140"/>
    </location>
    <ligand>
        <name>Fe cation</name>
        <dbReference type="ChEBI" id="CHEBI:24875"/>
    </ligand>
</feature>
<dbReference type="InterPro" id="IPR001273">
    <property type="entry name" value="ArAA_hydroxylase"/>
</dbReference>
<dbReference type="PROSITE" id="PS51410">
    <property type="entry name" value="BH4_AAA_HYDROXYL_2"/>
    <property type="match status" value="1"/>
</dbReference>
<evidence type="ECO:0000256" key="2">
    <source>
        <dbReference type="ARBA" id="ARBA00001954"/>
    </source>
</evidence>
<dbReference type="STRING" id="595536.GCA_000178815_03321"/>
<evidence type="ECO:0000313" key="16">
    <source>
        <dbReference type="Proteomes" id="UP000230709"/>
    </source>
</evidence>
<evidence type="ECO:0000256" key="3">
    <source>
        <dbReference type="ARBA" id="ARBA00005088"/>
    </source>
</evidence>
<evidence type="ECO:0000256" key="10">
    <source>
        <dbReference type="ARBA" id="ARBA00023033"/>
    </source>
</evidence>
<keyword evidence="7 13" id="KW-0479">Metal-binding</keyword>
<name>A0A2D2CZH2_METT3</name>
<dbReference type="Gene3D" id="1.10.800.10">
    <property type="entry name" value="Aromatic amino acid hydroxylase"/>
    <property type="match status" value="1"/>
</dbReference>
<sequence>MPTDHDATHPPKNRYANAPMRADWTIDQDWSSYSAAEHDRWKRLSARQLALLPGRACDDYLAALEKLQLSQSGVPDFAELSARLAPLTGWSVVAVAGLVPDDVFFDHLAERRFPAGAFIRPEAELDYLEEPDVFHDVFGHVPLLADPIYARFLQAYGEGGRRALARGQLAELARLYWYTVEFGLVSTPAGLRIFGAGILSSPAESVFALEDTSPNRIRFDLERVMRTRYIIDDFQQSYFVVDSFQSLLDACYQDFGPIYDRLTAQSTLEPHEIAPGDRIVARGDFHYFRAKANAA</sequence>
<evidence type="ECO:0000256" key="7">
    <source>
        <dbReference type="ARBA" id="ARBA00022723"/>
    </source>
</evidence>
<dbReference type="InterPro" id="IPR019774">
    <property type="entry name" value="Aromatic-AA_hydroxylase_C"/>
</dbReference>
<evidence type="ECO:0000256" key="12">
    <source>
        <dbReference type="ARBA" id="ARBA00029922"/>
    </source>
</evidence>
<dbReference type="PROSITE" id="PS00367">
    <property type="entry name" value="BH4_AAA_HYDROXYL_1"/>
    <property type="match status" value="1"/>
</dbReference>
<comment type="similarity">
    <text evidence="4">Belongs to the biopterin-dependent aromatic amino acid hydroxylase family.</text>
</comment>
<dbReference type="EMBL" id="CP023737">
    <property type="protein sequence ID" value="ATQ68039.1"/>
    <property type="molecule type" value="Genomic_DNA"/>
</dbReference>
<dbReference type="UniPathway" id="UPA00139">
    <property type="reaction ID" value="UER00337"/>
</dbReference>
<feature type="binding site" evidence="13">
    <location>
        <position position="181"/>
    </location>
    <ligand>
        <name>Fe cation</name>
        <dbReference type="ChEBI" id="CHEBI:24875"/>
    </ligand>
</feature>
<reference evidence="16" key="1">
    <citation type="submission" date="2017-10" db="EMBL/GenBank/DDBJ databases">
        <title>Completed PacBio SMRT sequence of Methylosinus trichosporium OB3b reveals presence of a third large plasmid.</title>
        <authorList>
            <person name="Charles T.C."/>
            <person name="Lynch M.D.J."/>
            <person name="Heil J.R."/>
            <person name="Cheng J."/>
        </authorList>
    </citation>
    <scope>NUCLEOTIDE SEQUENCE [LARGE SCALE GENOMIC DNA]</scope>
    <source>
        <strain evidence="16">OB3b</strain>
    </source>
</reference>
<feature type="domain" description="Biopterin-dependent aromatic amino acid hydroxylase family profile" evidence="14">
    <location>
        <begin position="1"/>
        <end position="295"/>
    </location>
</feature>
<dbReference type="InterPro" id="IPR005960">
    <property type="entry name" value="Phe-4-hydroxylase_mono"/>
</dbReference>
<comment type="cofactor">
    <cofactor evidence="2 13">
        <name>Fe(2+)</name>
        <dbReference type="ChEBI" id="CHEBI:29033"/>
    </cofactor>
</comment>
<proteinExistence type="inferred from homology"/>
<dbReference type="CDD" id="cd03348">
    <property type="entry name" value="pro_PheOH"/>
    <property type="match status" value="1"/>
</dbReference>
<dbReference type="SUPFAM" id="SSF56534">
    <property type="entry name" value="Aromatic aminoacid monoxygenases, catalytic and oligomerization domains"/>
    <property type="match status" value="1"/>
</dbReference>
<accession>A0A2D2CZH2</accession>
<evidence type="ECO:0000256" key="6">
    <source>
        <dbReference type="ARBA" id="ARBA00020276"/>
    </source>
</evidence>
<evidence type="ECO:0000313" key="15">
    <source>
        <dbReference type="EMBL" id="ATQ68039.1"/>
    </source>
</evidence>
<gene>
    <name evidence="15" type="ORF">CQW49_09165</name>
</gene>
<dbReference type="NCBIfam" id="TIGR01267">
    <property type="entry name" value="Phe4hydrox_mono"/>
    <property type="match status" value="1"/>
</dbReference>
<evidence type="ECO:0000256" key="4">
    <source>
        <dbReference type="ARBA" id="ARBA00009712"/>
    </source>
</evidence>
<keyword evidence="8" id="KW-0560">Oxidoreductase</keyword>
<evidence type="ECO:0000259" key="14">
    <source>
        <dbReference type="PROSITE" id="PS51410"/>
    </source>
</evidence>